<dbReference type="InterPro" id="IPR049341">
    <property type="entry name" value="TRADD-like_N"/>
</dbReference>
<organism evidence="3 4">
    <name type="scientific">Stylophora pistillata</name>
    <name type="common">Smooth cauliflower coral</name>
    <dbReference type="NCBI Taxonomy" id="50429"/>
    <lineage>
        <taxon>Eukaryota</taxon>
        <taxon>Metazoa</taxon>
        <taxon>Cnidaria</taxon>
        <taxon>Anthozoa</taxon>
        <taxon>Hexacorallia</taxon>
        <taxon>Scleractinia</taxon>
        <taxon>Astrocoeniina</taxon>
        <taxon>Pocilloporidae</taxon>
        <taxon>Stylophora</taxon>
    </lineage>
</organism>
<keyword evidence="4" id="KW-1185">Reference proteome</keyword>
<accession>A0A2B4RTM9</accession>
<feature type="compositionally biased region" description="Basic and acidic residues" evidence="1">
    <location>
        <begin position="111"/>
        <end position="144"/>
    </location>
</feature>
<dbReference type="OrthoDB" id="5986880at2759"/>
<sequence>MKYLNTIDPSKPEELNGFVQYLKEVREVLIVETVFGSLIITVECISLEILDGLWNDYRTGYLNEMAQKYLVTKELLIELGLRDVKLTVTILENEYKKCQEYFLQHSDNKNTRPHEKVQEITDESTRVSEKDRHQRDPMRWRAETESWYQLPPQGRHSRPRKGVGKNSPC</sequence>
<name>A0A2B4RTM9_STYPI</name>
<comment type="caution">
    <text evidence="3">The sequence shown here is derived from an EMBL/GenBank/DDBJ whole genome shotgun (WGS) entry which is preliminary data.</text>
</comment>
<protein>
    <recommendedName>
        <fullName evidence="2">TRADD-like N-terminal domain-containing protein</fullName>
    </recommendedName>
</protein>
<proteinExistence type="predicted"/>
<evidence type="ECO:0000313" key="3">
    <source>
        <dbReference type="EMBL" id="PFX19582.1"/>
    </source>
</evidence>
<gene>
    <name evidence="3" type="ORF">AWC38_SpisGene16018</name>
</gene>
<evidence type="ECO:0000259" key="2">
    <source>
        <dbReference type="Pfam" id="PF20694"/>
    </source>
</evidence>
<dbReference type="AlphaFoldDB" id="A0A2B4RTM9"/>
<reference evidence="4" key="1">
    <citation type="journal article" date="2017" name="bioRxiv">
        <title>Comparative analysis of the genomes of Stylophora pistillata and Acropora digitifera provides evidence for extensive differences between species of corals.</title>
        <authorList>
            <person name="Voolstra C.R."/>
            <person name="Li Y."/>
            <person name="Liew Y.J."/>
            <person name="Baumgarten S."/>
            <person name="Zoccola D."/>
            <person name="Flot J.-F."/>
            <person name="Tambutte S."/>
            <person name="Allemand D."/>
            <person name="Aranda M."/>
        </authorList>
    </citation>
    <scope>NUCLEOTIDE SEQUENCE [LARGE SCALE GENOMIC DNA]</scope>
</reference>
<evidence type="ECO:0000256" key="1">
    <source>
        <dbReference type="SAM" id="MobiDB-lite"/>
    </source>
</evidence>
<dbReference type="Pfam" id="PF20694">
    <property type="entry name" value="TRADD-like_N"/>
    <property type="match status" value="1"/>
</dbReference>
<dbReference type="EMBL" id="LSMT01000354">
    <property type="protein sequence ID" value="PFX19582.1"/>
    <property type="molecule type" value="Genomic_DNA"/>
</dbReference>
<feature type="domain" description="TRADD-like N-terminal" evidence="2">
    <location>
        <begin position="13"/>
        <end position="70"/>
    </location>
</feature>
<evidence type="ECO:0000313" key="4">
    <source>
        <dbReference type="Proteomes" id="UP000225706"/>
    </source>
</evidence>
<feature type="region of interest" description="Disordered" evidence="1">
    <location>
        <begin position="111"/>
        <end position="169"/>
    </location>
</feature>
<dbReference type="Proteomes" id="UP000225706">
    <property type="component" value="Unassembled WGS sequence"/>
</dbReference>